<keyword evidence="6 10" id="KW-0808">Transferase</keyword>
<evidence type="ECO:0000256" key="8">
    <source>
        <dbReference type="ARBA" id="ARBA00023144"/>
    </source>
</evidence>
<reference evidence="13 14" key="1">
    <citation type="journal article" date="2014" name="Genome Announc.">
        <title>Draft Genome Sequence of the Boron-Tolerant and Moderately Halotolerant Bacterium Gracilibacillus boraciitolerans JCM 21714T.</title>
        <authorList>
            <person name="Ahmed I."/>
            <person name="Oshima K."/>
            <person name="Suda W."/>
            <person name="Kitamura K."/>
            <person name="Iida T."/>
            <person name="Ohmori Y."/>
            <person name="Fujiwara T."/>
            <person name="Hattori M."/>
            <person name="Ohkuma M."/>
        </authorList>
    </citation>
    <scope>NUCLEOTIDE SEQUENCE [LARGE SCALE GENOMIC DNA]</scope>
    <source>
        <strain evidence="13 14">JCM 21714</strain>
    </source>
</reference>
<dbReference type="GO" id="GO:0006012">
    <property type="term" value="P:galactose metabolic process"/>
    <property type="evidence" value="ECO:0007669"/>
    <property type="project" value="UniProtKB-UniRule"/>
</dbReference>
<comment type="similarity">
    <text evidence="4 10">Belongs to the galactose-1-phosphate uridylyltransferase type 2 family.</text>
</comment>
<feature type="domain" description="Galactose-1-phosphate uridyl transferase N-terminal" evidence="11">
    <location>
        <begin position="21"/>
        <end position="230"/>
    </location>
</feature>
<evidence type="ECO:0000256" key="3">
    <source>
        <dbReference type="ARBA" id="ARBA00004947"/>
    </source>
</evidence>
<dbReference type="UniPathway" id="UPA00214"/>
<dbReference type="PROSITE" id="PS01163">
    <property type="entry name" value="GAL_P_UDP_TRANSF_II"/>
    <property type="match status" value="1"/>
</dbReference>
<evidence type="ECO:0000256" key="10">
    <source>
        <dbReference type="HAMAP-Rule" id="MF_00571"/>
    </source>
</evidence>
<keyword evidence="9 10" id="KW-0119">Carbohydrate metabolism</keyword>
<evidence type="ECO:0000256" key="1">
    <source>
        <dbReference type="ARBA" id="ARBA00001107"/>
    </source>
</evidence>
<dbReference type="InterPro" id="IPR000766">
    <property type="entry name" value="GalP_uridyl_Trfase_II"/>
</dbReference>
<sequence length="496" mass="57170">MTSLSSLVETLVVKATEKNLIQSSDKIYARNQILGLLEANYEEKVSLIDQDIPDLLEDLADEAVKKGLIEGLLDEREQLTAKIMDVFMSKPSEVNETFYQKYQESPETATNYFYQLSEDSNYIQTKRIANNIQFKTNSNYGDLDITINLSKPEKDPEQIKREKEMKQDAAYPKCLLCAENEGYVGRIGHPARSNHRIIEVPLEGEEWFLQYSPYVYYHEHCIVFAKEHRPMQITRDSFARLTAFVEKFPHYFVGSNADLPIVGGSILSHDHFQGGRYTFAMTNAEEEFTFNLDRFSEVEATVVKWPLSVIRLRHRNRETLIDAADYILQRWREYSDPGADVLAYSNDTPHNTITPIARKRGEQFELDLVLRNNRTTAEHPMGLFHPPHEDVHHIKKENIGLIEVMGLAVLPPRLKDELADIKKYLLGEPVSVADYHDDWVKLIKDKHTTITEKNADKIIEDELGQKFARVLEDAGVYKTDADGRNAFKRFLSHLNE</sequence>
<proteinExistence type="inferred from homology"/>
<dbReference type="Pfam" id="PF02744">
    <property type="entry name" value="GalP_UDP_tr_C"/>
    <property type="match status" value="1"/>
</dbReference>
<dbReference type="PANTHER" id="PTHR39191">
    <property type="entry name" value="GALACTOSE-1-PHOSPHATE URIDYLYLTRANSFERASE"/>
    <property type="match status" value="1"/>
</dbReference>
<keyword evidence="14" id="KW-1185">Reference proteome</keyword>
<evidence type="ECO:0000313" key="13">
    <source>
        <dbReference type="EMBL" id="GAE92254.1"/>
    </source>
</evidence>
<dbReference type="AlphaFoldDB" id="W4VHM0"/>
<comment type="caution">
    <text evidence="13">The sequence shown here is derived from an EMBL/GenBank/DDBJ whole genome shotgun (WGS) entry which is preliminary data.</text>
</comment>
<dbReference type="GO" id="GO:0008108">
    <property type="term" value="F:UDP-glucose:hexose-1-phosphate uridylyltransferase activity"/>
    <property type="evidence" value="ECO:0007669"/>
    <property type="project" value="UniProtKB-UniRule"/>
</dbReference>
<gene>
    <name evidence="10" type="primary">galT</name>
    <name evidence="13" type="ORF">JCM21714_1241</name>
</gene>
<dbReference type="RefSeq" id="WP_035722184.1">
    <property type="nucleotide sequence ID" value="NZ_BAVS01000003.1"/>
</dbReference>
<dbReference type="OrthoDB" id="2293at2"/>
<organism evidence="13 14">
    <name type="scientific">Gracilibacillus boraciitolerans JCM 21714</name>
    <dbReference type="NCBI Taxonomy" id="1298598"/>
    <lineage>
        <taxon>Bacteria</taxon>
        <taxon>Bacillati</taxon>
        <taxon>Bacillota</taxon>
        <taxon>Bacilli</taxon>
        <taxon>Bacillales</taxon>
        <taxon>Bacillaceae</taxon>
        <taxon>Gracilibacillus</taxon>
    </lineage>
</organism>
<dbReference type="InterPro" id="IPR023425">
    <property type="entry name" value="GalP_uridyl_Trfase_II_CS"/>
</dbReference>
<evidence type="ECO:0000256" key="4">
    <source>
        <dbReference type="ARBA" id="ARBA00008706"/>
    </source>
</evidence>
<dbReference type="InterPro" id="IPR005849">
    <property type="entry name" value="GalP_Utransf_N"/>
</dbReference>
<keyword evidence="5 10" id="KW-0963">Cytoplasm</keyword>
<protein>
    <recommendedName>
        <fullName evidence="10">Galactose-1-phosphate uridylyltransferase</fullName>
        <shortName evidence="10">Gal-1-P uridylyltransferase</shortName>
        <ecNumber evidence="10">2.7.7.12</ecNumber>
    </recommendedName>
    <alternativeName>
        <fullName evidence="10">UDP-glucose--hexose-1-phosphate uridylyltransferase</fullName>
    </alternativeName>
</protein>
<evidence type="ECO:0000256" key="2">
    <source>
        <dbReference type="ARBA" id="ARBA00004496"/>
    </source>
</evidence>
<name>W4VHM0_9BACI</name>
<dbReference type="Proteomes" id="UP000019102">
    <property type="component" value="Unassembled WGS sequence"/>
</dbReference>
<accession>W4VHM0</accession>
<comment type="pathway">
    <text evidence="3 10">Carbohydrate metabolism; galactose metabolism.</text>
</comment>
<evidence type="ECO:0000256" key="7">
    <source>
        <dbReference type="ARBA" id="ARBA00022695"/>
    </source>
</evidence>
<evidence type="ECO:0000313" key="14">
    <source>
        <dbReference type="Proteomes" id="UP000019102"/>
    </source>
</evidence>
<comment type="catalytic activity">
    <reaction evidence="1 10">
        <text>alpha-D-galactose 1-phosphate + UDP-alpha-D-glucose = alpha-D-glucose 1-phosphate + UDP-alpha-D-galactose</text>
        <dbReference type="Rhea" id="RHEA:13989"/>
        <dbReference type="ChEBI" id="CHEBI:58336"/>
        <dbReference type="ChEBI" id="CHEBI:58601"/>
        <dbReference type="ChEBI" id="CHEBI:58885"/>
        <dbReference type="ChEBI" id="CHEBI:66914"/>
        <dbReference type="EC" id="2.7.7.12"/>
    </reaction>
</comment>
<dbReference type="GO" id="GO:0005737">
    <property type="term" value="C:cytoplasm"/>
    <property type="evidence" value="ECO:0007669"/>
    <property type="project" value="UniProtKB-SubCell"/>
</dbReference>
<dbReference type="InterPro" id="IPR005850">
    <property type="entry name" value="GalP_Utransf_C"/>
</dbReference>
<evidence type="ECO:0000256" key="5">
    <source>
        <dbReference type="ARBA" id="ARBA00022490"/>
    </source>
</evidence>
<keyword evidence="7 10" id="KW-0548">Nucleotidyltransferase</keyword>
<dbReference type="HAMAP" id="MF_00571">
    <property type="entry name" value="GalP_UDP_trans"/>
    <property type="match status" value="1"/>
</dbReference>
<dbReference type="STRING" id="1298598.JCM21714_1241"/>
<evidence type="ECO:0000256" key="6">
    <source>
        <dbReference type="ARBA" id="ARBA00022679"/>
    </source>
</evidence>
<dbReference type="NCBIfam" id="NF003629">
    <property type="entry name" value="PRK05270.1-2"/>
    <property type="match status" value="1"/>
</dbReference>
<dbReference type="PANTHER" id="PTHR39191:SF1">
    <property type="entry name" value="DUF4922 DOMAIN-CONTAINING PROTEIN"/>
    <property type="match status" value="1"/>
</dbReference>
<feature type="domain" description="Galactose-1-phosphate uridyl transferase C-terminal" evidence="12">
    <location>
        <begin position="246"/>
        <end position="439"/>
    </location>
</feature>
<dbReference type="EMBL" id="BAVS01000003">
    <property type="protein sequence ID" value="GAE92254.1"/>
    <property type="molecule type" value="Genomic_DNA"/>
</dbReference>
<dbReference type="EC" id="2.7.7.12" evidence="10"/>
<evidence type="ECO:0000259" key="12">
    <source>
        <dbReference type="Pfam" id="PF02744"/>
    </source>
</evidence>
<dbReference type="PIRSF" id="PIRSF006005">
    <property type="entry name" value="GalT_BS"/>
    <property type="match status" value="1"/>
</dbReference>
<keyword evidence="8 10" id="KW-0299">Galactose metabolism</keyword>
<comment type="subcellular location">
    <subcellularLocation>
        <location evidence="2 10">Cytoplasm</location>
    </subcellularLocation>
</comment>
<dbReference type="eggNOG" id="COG4468">
    <property type="taxonomic scope" value="Bacteria"/>
</dbReference>
<evidence type="ECO:0000259" key="11">
    <source>
        <dbReference type="Pfam" id="PF01087"/>
    </source>
</evidence>
<dbReference type="NCBIfam" id="TIGR01239">
    <property type="entry name" value="galT_2"/>
    <property type="match status" value="1"/>
</dbReference>
<evidence type="ECO:0000256" key="9">
    <source>
        <dbReference type="ARBA" id="ARBA00023277"/>
    </source>
</evidence>
<dbReference type="Pfam" id="PF01087">
    <property type="entry name" value="GalP_UDP_transf"/>
    <property type="match status" value="1"/>
</dbReference>